<name>A0ACB9QKX0_9MYRT</name>
<accession>A0ACB9QKX0</accession>
<evidence type="ECO:0000313" key="2">
    <source>
        <dbReference type="Proteomes" id="UP001057402"/>
    </source>
</evidence>
<evidence type="ECO:0000313" key="1">
    <source>
        <dbReference type="EMBL" id="KAI4367408.1"/>
    </source>
</evidence>
<reference evidence="2" key="1">
    <citation type="journal article" date="2023" name="Front. Plant Sci.">
        <title>Chromosomal-level genome assembly of Melastoma candidum provides insights into trichome evolution.</title>
        <authorList>
            <person name="Zhong Y."/>
            <person name="Wu W."/>
            <person name="Sun C."/>
            <person name="Zou P."/>
            <person name="Liu Y."/>
            <person name="Dai S."/>
            <person name="Zhou R."/>
        </authorList>
    </citation>
    <scope>NUCLEOTIDE SEQUENCE [LARGE SCALE GENOMIC DNA]</scope>
</reference>
<protein>
    <submittedName>
        <fullName evidence="1">Uncharacterized protein</fullName>
    </submittedName>
</protein>
<sequence>MKPPPRARERRKAAFHGTGPSCSSSSPRCLEFFKVFIPSFSSRQLRVPPDFVKQCEIIPRKVILRELSGRSWNVGLLENAGGLFIKNGWSEFVKDNDLQFGDCLLFEYDMSSVFHIKIFGRNGCRKDGRGLARKRKQDSLTLGGAPDSANTPLMPKHWAPCVS</sequence>
<gene>
    <name evidence="1" type="ORF">MLD38_023148</name>
</gene>
<comment type="caution">
    <text evidence="1">The sequence shown here is derived from an EMBL/GenBank/DDBJ whole genome shotgun (WGS) entry which is preliminary data.</text>
</comment>
<organism evidence="1 2">
    <name type="scientific">Melastoma candidum</name>
    <dbReference type="NCBI Taxonomy" id="119954"/>
    <lineage>
        <taxon>Eukaryota</taxon>
        <taxon>Viridiplantae</taxon>
        <taxon>Streptophyta</taxon>
        <taxon>Embryophyta</taxon>
        <taxon>Tracheophyta</taxon>
        <taxon>Spermatophyta</taxon>
        <taxon>Magnoliopsida</taxon>
        <taxon>eudicotyledons</taxon>
        <taxon>Gunneridae</taxon>
        <taxon>Pentapetalae</taxon>
        <taxon>rosids</taxon>
        <taxon>malvids</taxon>
        <taxon>Myrtales</taxon>
        <taxon>Melastomataceae</taxon>
        <taxon>Melastomatoideae</taxon>
        <taxon>Melastomateae</taxon>
        <taxon>Melastoma</taxon>
    </lineage>
</organism>
<dbReference type="Proteomes" id="UP001057402">
    <property type="component" value="Chromosome 6"/>
</dbReference>
<dbReference type="EMBL" id="CM042885">
    <property type="protein sequence ID" value="KAI4367408.1"/>
    <property type="molecule type" value="Genomic_DNA"/>
</dbReference>
<keyword evidence="2" id="KW-1185">Reference proteome</keyword>
<proteinExistence type="predicted"/>